<proteinExistence type="predicted"/>
<dbReference type="OrthoDB" id="2507113at2759"/>
<dbReference type="EMBL" id="LAVV01014111">
    <property type="protein sequence ID" value="KNZ45033.1"/>
    <property type="molecule type" value="Genomic_DNA"/>
</dbReference>
<accession>A0A0L6U907</accession>
<reference evidence="1 2" key="1">
    <citation type="submission" date="2015-08" db="EMBL/GenBank/DDBJ databases">
        <title>Next Generation Sequencing and Analysis of the Genome of Puccinia sorghi L Schw, the Causal Agent of Maize Common Rust.</title>
        <authorList>
            <person name="Rochi L."/>
            <person name="Burguener G."/>
            <person name="Darino M."/>
            <person name="Turjanski A."/>
            <person name="Kreff E."/>
            <person name="Dieguez M.J."/>
            <person name="Sacco F."/>
        </authorList>
    </citation>
    <scope>NUCLEOTIDE SEQUENCE [LARGE SCALE GENOMIC DNA]</scope>
    <source>
        <strain evidence="1 2">RO10H11247</strain>
    </source>
</reference>
<keyword evidence="2" id="KW-1185">Reference proteome</keyword>
<gene>
    <name evidence="1" type="ORF">VP01_8556g1</name>
</gene>
<evidence type="ECO:0000313" key="1">
    <source>
        <dbReference type="EMBL" id="KNZ45033.1"/>
    </source>
</evidence>
<sequence length="91" mass="11036">MKLLCIKSWLNHFLRKIGVTTEAPWEFLHFNCRQYKSPILNINKKYATNIQLLIPAYKHYLHFLQTNQFNREKHQLEIFCQDEEHCGTPFL</sequence>
<dbReference type="Proteomes" id="UP000037035">
    <property type="component" value="Unassembled WGS sequence"/>
</dbReference>
<comment type="caution">
    <text evidence="1">The sequence shown here is derived from an EMBL/GenBank/DDBJ whole genome shotgun (WGS) entry which is preliminary data.</text>
</comment>
<dbReference type="STRING" id="27349.A0A0L6U907"/>
<evidence type="ECO:0000313" key="2">
    <source>
        <dbReference type="Proteomes" id="UP000037035"/>
    </source>
</evidence>
<feature type="non-terminal residue" evidence="1">
    <location>
        <position position="91"/>
    </location>
</feature>
<dbReference type="VEuPathDB" id="FungiDB:VP01_8556g1"/>
<protein>
    <submittedName>
        <fullName evidence="1">Uncharacterized protein</fullName>
    </submittedName>
</protein>
<name>A0A0L6U907_9BASI</name>
<dbReference type="AlphaFoldDB" id="A0A0L6U907"/>
<organism evidence="1 2">
    <name type="scientific">Puccinia sorghi</name>
    <dbReference type="NCBI Taxonomy" id="27349"/>
    <lineage>
        <taxon>Eukaryota</taxon>
        <taxon>Fungi</taxon>
        <taxon>Dikarya</taxon>
        <taxon>Basidiomycota</taxon>
        <taxon>Pucciniomycotina</taxon>
        <taxon>Pucciniomycetes</taxon>
        <taxon>Pucciniales</taxon>
        <taxon>Pucciniaceae</taxon>
        <taxon>Puccinia</taxon>
    </lineage>
</organism>